<keyword evidence="3" id="KW-1185">Reference proteome</keyword>
<dbReference type="Proteomes" id="UP000019151">
    <property type="component" value="Chromosome"/>
</dbReference>
<dbReference type="RefSeq" id="WP_025409781.1">
    <property type="nucleotide sequence ID" value="NZ_CP007128.1"/>
</dbReference>
<dbReference type="AlphaFoldDB" id="W0RBT1"/>
<name>W0RBT1_9BACT</name>
<keyword evidence="1" id="KW-0472">Membrane</keyword>
<dbReference type="HOGENOM" id="CLU_1494171_0_0_0"/>
<gene>
    <name evidence="2" type="ORF">J421_0699</name>
</gene>
<sequence length="180" mass="19326">MDAALGTDSLRLALDALSRTRLLGAGVALSAVVVPLTAIALLARWRPPGGRAVRATLRTVGSLTALAYGVYGASLAGEWGRRAVGPARGRVARALGAPVVAALGRYRTEHGAYPPSLAELVPRYLPETALDAPTRSPLAHPFEFRTRGDAFMLRVREAPPRYSGCEYSSRTQRWYCSGYF</sequence>
<proteinExistence type="predicted"/>
<evidence type="ECO:0000256" key="1">
    <source>
        <dbReference type="SAM" id="Phobius"/>
    </source>
</evidence>
<dbReference type="InParanoid" id="W0RBT1"/>
<feature type="transmembrane region" description="Helical" evidence="1">
    <location>
        <begin position="22"/>
        <end position="43"/>
    </location>
</feature>
<dbReference type="KEGG" id="gba:J421_0699"/>
<keyword evidence="1" id="KW-1133">Transmembrane helix</keyword>
<dbReference type="EMBL" id="CP007128">
    <property type="protein sequence ID" value="AHG88236.1"/>
    <property type="molecule type" value="Genomic_DNA"/>
</dbReference>
<accession>W0RBT1</accession>
<protein>
    <submittedName>
        <fullName evidence="2">Uncharacterized protein</fullName>
    </submittedName>
</protein>
<evidence type="ECO:0000313" key="3">
    <source>
        <dbReference type="Proteomes" id="UP000019151"/>
    </source>
</evidence>
<reference evidence="2 3" key="1">
    <citation type="journal article" date="2014" name="Genome Announc.">
        <title>Genome Sequence and Methylome of Soil Bacterium Gemmatirosa kalamazoonensis KBS708T, a Member of the Rarely Cultivated Gemmatimonadetes Phylum.</title>
        <authorList>
            <person name="Debruyn J.M."/>
            <person name="Radosevich M."/>
            <person name="Wommack K.E."/>
            <person name="Polson S.W."/>
            <person name="Hauser L.J."/>
            <person name="Fawaz M.N."/>
            <person name="Korlach J."/>
            <person name="Tsai Y.C."/>
        </authorList>
    </citation>
    <scope>NUCLEOTIDE SEQUENCE [LARGE SCALE GENOMIC DNA]</scope>
    <source>
        <strain evidence="2 3">KBS708</strain>
    </source>
</reference>
<organism evidence="2 3">
    <name type="scientific">Gemmatirosa kalamazoonensis</name>
    <dbReference type="NCBI Taxonomy" id="861299"/>
    <lineage>
        <taxon>Bacteria</taxon>
        <taxon>Pseudomonadati</taxon>
        <taxon>Gemmatimonadota</taxon>
        <taxon>Gemmatimonadia</taxon>
        <taxon>Gemmatimonadales</taxon>
        <taxon>Gemmatimonadaceae</taxon>
        <taxon>Gemmatirosa</taxon>
    </lineage>
</organism>
<evidence type="ECO:0000313" key="2">
    <source>
        <dbReference type="EMBL" id="AHG88236.1"/>
    </source>
</evidence>
<dbReference type="STRING" id="861299.J421_0699"/>
<keyword evidence="1" id="KW-0812">Transmembrane</keyword>